<evidence type="ECO:0000313" key="2">
    <source>
        <dbReference type="WBParaSite" id="nRc.2.0.1.t24317-RA"/>
    </source>
</evidence>
<keyword evidence="1" id="KW-1185">Reference proteome</keyword>
<name>A0A915JDR9_ROMCU</name>
<protein>
    <submittedName>
        <fullName evidence="2">Uncharacterized protein</fullName>
    </submittedName>
</protein>
<reference evidence="2" key="1">
    <citation type="submission" date="2022-11" db="UniProtKB">
        <authorList>
            <consortium name="WormBaseParasite"/>
        </authorList>
    </citation>
    <scope>IDENTIFICATION</scope>
</reference>
<dbReference type="AlphaFoldDB" id="A0A915JDR9"/>
<dbReference type="Proteomes" id="UP000887565">
    <property type="component" value="Unplaced"/>
</dbReference>
<dbReference type="WBParaSite" id="nRc.2.0.1.t24317-RA">
    <property type="protein sequence ID" value="nRc.2.0.1.t24317-RA"/>
    <property type="gene ID" value="nRc.2.0.1.g24317"/>
</dbReference>
<proteinExistence type="predicted"/>
<sequence>MNLVGISDRARSRTEIKLIKGQATSYLQSSTQLSRDLENSCSKMLTFDVVVTKTNTFVGHLTLDCCATFQEKYFN</sequence>
<accession>A0A915JDR9</accession>
<organism evidence="1 2">
    <name type="scientific">Romanomermis culicivorax</name>
    <name type="common">Nematode worm</name>
    <dbReference type="NCBI Taxonomy" id="13658"/>
    <lineage>
        <taxon>Eukaryota</taxon>
        <taxon>Metazoa</taxon>
        <taxon>Ecdysozoa</taxon>
        <taxon>Nematoda</taxon>
        <taxon>Enoplea</taxon>
        <taxon>Dorylaimia</taxon>
        <taxon>Mermithida</taxon>
        <taxon>Mermithoidea</taxon>
        <taxon>Mermithidae</taxon>
        <taxon>Romanomermis</taxon>
    </lineage>
</organism>
<evidence type="ECO:0000313" key="1">
    <source>
        <dbReference type="Proteomes" id="UP000887565"/>
    </source>
</evidence>